<reference evidence="3 4" key="1">
    <citation type="submission" date="2019-01" db="EMBL/GenBank/DDBJ databases">
        <title>A chromosome-scale genome assembly of the yellow perch, Perca flavescens.</title>
        <authorList>
            <person name="Feron R."/>
            <person name="Morvezen R."/>
            <person name="Bestin A."/>
            <person name="Haffray P."/>
            <person name="Klopp C."/>
            <person name="Zahm M."/>
            <person name="Cabau C."/>
            <person name="Roques C."/>
            <person name="Donnadieu C."/>
            <person name="Bouchez O."/>
            <person name="Christie M."/>
            <person name="Larson W."/>
            <person name="Guiguen Y."/>
        </authorList>
    </citation>
    <scope>NUCLEOTIDE SEQUENCE [LARGE SCALE GENOMIC DNA]</scope>
    <source>
        <strain evidence="3">YP-PL-M2</strain>
        <tissue evidence="3">Blood</tissue>
    </source>
</reference>
<feature type="compositionally biased region" description="Basic and acidic residues" evidence="2">
    <location>
        <begin position="16"/>
        <end position="25"/>
    </location>
</feature>
<evidence type="ECO:0000313" key="4">
    <source>
        <dbReference type="Proteomes" id="UP000295070"/>
    </source>
</evidence>
<sequence>MEAAPTVEGGQELEVEGSRACHRDNTTPPGDIYTGRLQKKASCIIKDPTHPGHHLFSPLPSGKRYRTIISRTNRLKNSFSPQQCISTIAQRNHKKRVFEEKERDITAGWSRHASRALHRELLLCHRSGLLPREKPELQCVLEHRQREQHKQKEVALCPPSDLEVKLRTRLQNIQVYELEEKKKSESLQNVPEFVRVRGTLKRIQTFS</sequence>
<organism evidence="3 4">
    <name type="scientific">Perca flavescens</name>
    <name type="common">American yellow perch</name>
    <name type="synonym">Morone flavescens</name>
    <dbReference type="NCBI Taxonomy" id="8167"/>
    <lineage>
        <taxon>Eukaryota</taxon>
        <taxon>Metazoa</taxon>
        <taxon>Chordata</taxon>
        <taxon>Craniata</taxon>
        <taxon>Vertebrata</taxon>
        <taxon>Euteleostomi</taxon>
        <taxon>Actinopterygii</taxon>
        <taxon>Neopterygii</taxon>
        <taxon>Teleostei</taxon>
        <taxon>Neoteleostei</taxon>
        <taxon>Acanthomorphata</taxon>
        <taxon>Eupercaria</taxon>
        <taxon>Perciformes</taxon>
        <taxon>Percoidei</taxon>
        <taxon>Percidae</taxon>
        <taxon>Percinae</taxon>
        <taxon>Perca</taxon>
    </lineage>
</organism>
<dbReference type="EMBL" id="SCKG01000004">
    <property type="protein sequence ID" value="TDH14169.1"/>
    <property type="molecule type" value="Genomic_DNA"/>
</dbReference>
<comment type="caution">
    <text evidence="3">The sequence shown here is derived from an EMBL/GenBank/DDBJ whole genome shotgun (WGS) entry which is preliminary data.</text>
</comment>
<evidence type="ECO:0000313" key="3">
    <source>
        <dbReference type="EMBL" id="TDH14169.1"/>
    </source>
</evidence>
<dbReference type="PANTHER" id="PTHR16768">
    <property type="entry name" value="DOWN REGULATED IN RENAL CARCINOMA 1/TU3A"/>
    <property type="match status" value="1"/>
</dbReference>
<dbReference type="PANTHER" id="PTHR16768:SF7">
    <property type="entry name" value="PROTEIN FAM107B-LIKE"/>
    <property type="match status" value="1"/>
</dbReference>
<evidence type="ECO:0000256" key="1">
    <source>
        <dbReference type="ARBA" id="ARBA00023054"/>
    </source>
</evidence>
<feature type="region of interest" description="Disordered" evidence="2">
    <location>
        <begin position="1"/>
        <end position="30"/>
    </location>
</feature>
<dbReference type="InterPro" id="IPR009533">
    <property type="entry name" value="FAM107"/>
</dbReference>
<evidence type="ECO:0000256" key="2">
    <source>
        <dbReference type="SAM" id="MobiDB-lite"/>
    </source>
</evidence>
<accession>A0A484DFA2</accession>
<proteinExistence type="predicted"/>
<dbReference type="AlphaFoldDB" id="A0A484DFA2"/>
<name>A0A484DFA2_PERFV</name>
<keyword evidence="1" id="KW-0175">Coiled coil</keyword>
<gene>
    <name evidence="3" type="ORF">EPR50_G00041850</name>
</gene>
<keyword evidence="4" id="KW-1185">Reference proteome</keyword>
<protein>
    <submittedName>
        <fullName evidence="3">Uncharacterized protein</fullName>
    </submittedName>
</protein>
<dbReference type="Proteomes" id="UP000295070">
    <property type="component" value="Chromosome 4"/>
</dbReference>
<dbReference type="Pfam" id="PF06625">
    <property type="entry name" value="DUF1151"/>
    <property type="match status" value="1"/>
</dbReference>